<evidence type="ECO:0000313" key="2">
    <source>
        <dbReference type="Proteomes" id="UP000254465"/>
    </source>
</evidence>
<accession>A0A377I703</accession>
<sequence>MTNVLPLADDGNQNLIMFFSNSVLLSAFDSKNAMKTVGKKFINLTTEAIKEWSESKKDVMKSFIMNGKKYGISVSSYTGVMSFAEIEE</sequence>
<evidence type="ECO:0000313" key="1">
    <source>
        <dbReference type="EMBL" id="STO70963.1"/>
    </source>
</evidence>
<dbReference type="RefSeq" id="WP_017805335.1">
    <property type="nucleotide sequence ID" value="NZ_PQVK01000255.1"/>
</dbReference>
<name>A0A377I703_AVIPA</name>
<dbReference type="EMBL" id="UGHK01000001">
    <property type="protein sequence ID" value="STO70963.1"/>
    <property type="molecule type" value="Genomic_DNA"/>
</dbReference>
<gene>
    <name evidence="1" type="ORF">NCTC11296_00883</name>
</gene>
<proteinExistence type="predicted"/>
<dbReference type="Proteomes" id="UP000254465">
    <property type="component" value="Unassembled WGS sequence"/>
</dbReference>
<reference evidence="1 2" key="1">
    <citation type="submission" date="2018-06" db="EMBL/GenBank/DDBJ databases">
        <authorList>
            <consortium name="Pathogen Informatics"/>
            <person name="Doyle S."/>
        </authorList>
    </citation>
    <scope>NUCLEOTIDE SEQUENCE [LARGE SCALE GENOMIC DNA]</scope>
    <source>
        <strain evidence="1 2">NCTC11296</strain>
    </source>
</reference>
<protein>
    <submittedName>
        <fullName evidence="1">Uncharacterized protein</fullName>
    </submittedName>
</protein>
<organism evidence="1 2">
    <name type="scientific">Avibacterium paragallinarum</name>
    <name type="common">Haemophilus gallinarum</name>
    <dbReference type="NCBI Taxonomy" id="728"/>
    <lineage>
        <taxon>Bacteria</taxon>
        <taxon>Pseudomonadati</taxon>
        <taxon>Pseudomonadota</taxon>
        <taxon>Gammaproteobacteria</taxon>
        <taxon>Pasteurellales</taxon>
        <taxon>Pasteurellaceae</taxon>
        <taxon>Avibacterium</taxon>
    </lineage>
</organism>
<dbReference type="AlphaFoldDB" id="A0A377I703"/>